<dbReference type="EMBL" id="OZ034822">
    <property type="protein sequence ID" value="CAL1411872.1"/>
    <property type="molecule type" value="Genomic_DNA"/>
</dbReference>
<reference evidence="1 2" key="1">
    <citation type="submission" date="2024-04" db="EMBL/GenBank/DDBJ databases">
        <authorList>
            <person name="Fracassetti M."/>
        </authorList>
    </citation>
    <scope>NUCLEOTIDE SEQUENCE [LARGE SCALE GENOMIC DNA]</scope>
</reference>
<proteinExistence type="predicted"/>
<dbReference type="Proteomes" id="UP001497516">
    <property type="component" value="Chromosome 9"/>
</dbReference>
<sequence length="172" mass="19249">MRIWPRVGRSKLIVLIDSGSIHNFISSKFVEALKLSETSIAAFNVKVASGAPLKCSSKHKGIILNIQCIQFPVTLFAIPITGFDIILDVQRVEILGTIQSNWKTMEIEFEWDGLLCRLCGITESPISIEGLTKGVRPSHHHTTSQLEDPLRHVPDDLQDLLRDFSDLFEKLG</sequence>
<dbReference type="Gene3D" id="2.40.70.10">
    <property type="entry name" value="Acid Proteases"/>
    <property type="match status" value="1"/>
</dbReference>
<evidence type="ECO:0000313" key="2">
    <source>
        <dbReference type="Proteomes" id="UP001497516"/>
    </source>
</evidence>
<name>A0AAV2GN57_9ROSI</name>
<protein>
    <submittedName>
        <fullName evidence="1">Uncharacterized protein</fullName>
    </submittedName>
</protein>
<accession>A0AAV2GN57</accession>
<dbReference type="InterPro" id="IPR021109">
    <property type="entry name" value="Peptidase_aspartic_dom_sf"/>
</dbReference>
<evidence type="ECO:0000313" key="1">
    <source>
        <dbReference type="EMBL" id="CAL1411872.1"/>
    </source>
</evidence>
<organism evidence="1 2">
    <name type="scientific">Linum trigynum</name>
    <dbReference type="NCBI Taxonomy" id="586398"/>
    <lineage>
        <taxon>Eukaryota</taxon>
        <taxon>Viridiplantae</taxon>
        <taxon>Streptophyta</taxon>
        <taxon>Embryophyta</taxon>
        <taxon>Tracheophyta</taxon>
        <taxon>Spermatophyta</taxon>
        <taxon>Magnoliopsida</taxon>
        <taxon>eudicotyledons</taxon>
        <taxon>Gunneridae</taxon>
        <taxon>Pentapetalae</taxon>
        <taxon>rosids</taxon>
        <taxon>fabids</taxon>
        <taxon>Malpighiales</taxon>
        <taxon>Linaceae</taxon>
        <taxon>Linum</taxon>
    </lineage>
</organism>
<keyword evidence="2" id="KW-1185">Reference proteome</keyword>
<dbReference type="Pfam" id="PF08284">
    <property type="entry name" value="RVP_2"/>
    <property type="match status" value="1"/>
</dbReference>
<gene>
    <name evidence="1" type="ORF">LTRI10_LOCUS51204</name>
</gene>
<dbReference type="CDD" id="cd00303">
    <property type="entry name" value="retropepsin_like"/>
    <property type="match status" value="1"/>
</dbReference>
<dbReference type="AlphaFoldDB" id="A0AAV2GN57"/>